<dbReference type="GO" id="GO:0003677">
    <property type="term" value="F:DNA binding"/>
    <property type="evidence" value="ECO:0007669"/>
    <property type="project" value="UniProtKB-KW"/>
</dbReference>
<keyword evidence="3" id="KW-0804">Transcription</keyword>
<reference evidence="5 6" key="1">
    <citation type="journal article" date="2015" name="Antonie Van Leeuwenhoek">
        <title>Bosea vaviloviae sp. nov., a new species of slow-growing rhizobia isolated from nodules of the relict species Vavilovia formosa (Stev.) Fed.</title>
        <authorList>
            <person name="Safronova V.I."/>
            <person name="Kuznetsova I.G."/>
            <person name="Sazanova A.L."/>
            <person name="Kimeklis A.K."/>
            <person name="Belimov A.A."/>
            <person name="Andronov E.E."/>
            <person name="Pinaev A.G."/>
            <person name="Chizhevskaya E.P."/>
            <person name="Pukhaev A.R."/>
            <person name="Popov K.P."/>
            <person name="Willems A."/>
            <person name="Tikhonovich I.A."/>
        </authorList>
    </citation>
    <scope>NUCLEOTIDE SEQUENCE [LARGE SCALE GENOMIC DNA]</scope>
    <source>
        <strain evidence="5 6">Vaf18</strain>
    </source>
</reference>
<proteinExistence type="predicted"/>
<dbReference type="KEGG" id="bvv:BHK69_08635"/>
<gene>
    <name evidence="5" type="ORF">BHK69_08635</name>
</gene>
<dbReference type="InterPro" id="IPR036390">
    <property type="entry name" value="WH_DNA-bd_sf"/>
</dbReference>
<keyword evidence="1" id="KW-0805">Transcription regulation</keyword>
<dbReference type="InterPro" id="IPR036388">
    <property type="entry name" value="WH-like_DNA-bd_sf"/>
</dbReference>
<name>A0A1D7TZH0_9HYPH</name>
<dbReference type="PROSITE" id="PS50995">
    <property type="entry name" value="HTH_MARR_2"/>
    <property type="match status" value="1"/>
</dbReference>
<dbReference type="PRINTS" id="PR00598">
    <property type="entry name" value="HTHMARR"/>
</dbReference>
<evidence type="ECO:0000313" key="5">
    <source>
        <dbReference type="EMBL" id="AOO80521.1"/>
    </source>
</evidence>
<keyword evidence="2" id="KW-0238">DNA-binding</keyword>
<evidence type="ECO:0000259" key="4">
    <source>
        <dbReference type="PROSITE" id="PS50995"/>
    </source>
</evidence>
<dbReference type="Pfam" id="PF12802">
    <property type="entry name" value="MarR_2"/>
    <property type="match status" value="1"/>
</dbReference>
<dbReference type="PANTHER" id="PTHR42756">
    <property type="entry name" value="TRANSCRIPTIONAL REGULATOR, MARR"/>
    <property type="match status" value="1"/>
</dbReference>
<dbReference type="EMBL" id="CP017147">
    <property type="protein sequence ID" value="AOO80521.1"/>
    <property type="molecule type" value="Genomic_DNA"/>
</dbReference>
<protein>
    <submittedName>
        <fullName evidence="5">MarR family transcriptional regulator</fullName>
    </submittedName>
</protein>
<sequence>MTAFKTRSAGYLANHMARSFARALADAIRPLGLAPAQFMVLLELWREDGVTQKDLVQRLDVEQATMASTLARMERDRLIERRPDPLDARARTIHLTAHARALEVAAVGKARQINRQALAGFSDDERERMLDGMASIIAALSATESGSEN</sequence>
<dbReference type="OrthoDB" id="511972at2"/>
<dbReference type="RefSeq" id="WP_069689739.1">
    <property type="nucleotide sequence ID" value="NZ_CP017147.1"/>
</dbReference>
<accession>A0A1D7TZH0</accession>
<organism evidence="5 6">
    <name type="scientific">Bosea vaviloviae</name>
    <dbReference type="NCBI Taxonomy" id="1526658"/>
    <lineage>
        <taxon>Bacteria</taxon>
        <taxon>Pseudomonadati</taxon>
        <taxon>Pseudomonadota</taxon>
        <taxon>Alphaproteobacteria</taxon>
        <taxon>Hyphomicrobiales</taxon>
        <taxon>Boseaceae</taxon>
        <taxon>Bosea</taxon>
    </lineage>
</organism>
<evidence type="ECO:0000256" key="2">
    <source>
        <dbReference type="ARBA" id="ARBA00023125"/>
    </source>
</evidence>
<dbReference type="GO" id="GO:0003700">
    <property type="term" value="F:DNA-binding transcription factor activity"/>
    <property type="evidence" value="ECO:0007669"/>
    <property type="project" value="InterPro"/>
</dbReference>
<dbReference type="InterPro" id="IPR000835">
    <property type="entry name" value="HTH_MarR-typ"/>
</dbReference>
<keyword evidence="6" id="KW-1185">Reference proteome</keyword>
<dbReference type="SUPFAM" id="SSF46785">
    <property type="entry name" value="Winged helix' DNA-binding domain"/>
    <property type="match status" value="1"/>
</dbReference>
<evidence type="ECO:0000256" key="1">
    <source>
        <dbReference type="ARBA" id="ARBA00023015"/>
    </source>
</evidence>
<dbReference type="STRING" id="1526658.BHK69_08635"/>
<evidence type="ECO:0000313" key="6">
    <source>
        <dbReference type="Proteomes" id="UP000094969"/>
    </source>
</evidence>
<dbReference type="SMART" id="SM00347">
    <property type="entry name" value="HTH_MARR"/>
    <property type="match status" value="1"/>
</dbReference>
<dbReference type="Proteomes" id="UP000094969">
    <property type="component" value="Chromosome"/>
</dbReference>
<dbReference type="AlphaFoldDB" id="A0A1D7TZH0"/>
<evidence type="ECO:0000256" key="3">
    <source>
        <dbReference type="ARBA" id="ARBA00023163"/>
    </source>
</evidence>
<dbReference type="Gene3D" id="1.10.10.10">
    <property type="entry name" value="Winged helix-like DNA-binding domain superfamily/Winged helix DNA-binding domain"/>
    <property type="match status" value="1"/>
</dbReference>
<feature type="domain" description="HTH marR-type" evidence="4">
    <location>
        <begin position="1"/>
        <end position="138"/>
    </location>
</feature>
<dbReference type="PANTHER" id="PTHR42756:SF1">
    <property type="entry name" value="TRANSCRIPTIONAL REPRESSOR OF EMRAB OPERON"/>
    <property type="match status" value="1"/>
</dbReference>